<dbReference type="OrthoDB" id="5428245at2759"/>
<feature type="compositionally biased region" description="Acidic residues" evidence="1">
    <location>
        <begin position="236"/>
        <end position="245"/>
    </location>
</feature>
<name>A0A8H3FST2_9LECA</name>
<feature type="region of interest" description="Disordered" evidence="1">
    <location>
        <begin position="306"/>
        <end position="329"/>
    </location>
</feature>
<gene>
    <name evidence="3" type="ORF">HETSPECPRED_007571</name>
</gene>
<proteinExistence type="predicted"/>
<feature type="domain" description="DUF8035" evidence="2">
    <location>
        <begin position="251"/>
        <end position="304"/>
    </location>
</feature>
<feature type="region of interest" description="Disordered" evidence="1">
    <location>
        <begin position="359"/>
        <end position="475"/>
    </location>
</feature>
<reference evidence="3" key="1">
    <citation type="submission" date="2021-03" db="EMBL/GenBank/DDBJ databases">
        <authorList>
            <person name="Tagirdzhanova G."/>
        </authorList>
    </citation>
    <scope>NUCLEOTIDE SEQUENCE</scope>
</reference>
<evidence type="ECO:0000313" key="4">
    <source>
        <dbReference type="Proteomes" id="UP000664521"/>
    </source>
</evidence>
<sequence length="595" mass="68364">MSRYGGEPHYRGYGAGGTERWNPERFERERADRSHGPALVERDRYEEHDFFQPRPQRAPAVAPPRRRERSAEGYYDRSGGDQFEEKDIYYSEERFGPPARRPRPGPGRYYDEEIDSFDEDPSRGQIIRRVDVEKEYARPTPPRPGIIRRQSSLDTFDRKPLPRYGGPPRAPPETIVMPIRERRHPSPPRFVDRDYYEEHDFFGEDYKGGFRERERSTIRKRRSSPSPEPEHREIDTYEEFVEEEVEKPFPRKGKTRMPRRLVNKRAVIELGYPFEEEGDTVIVLKALAKEHIDEIIRLSKEMNERSESREVSQTTTYLIEGPPPPPEPEVIERRTTEIIIDPPGKPLSEAPRSVREWDQMSLHSASTVKAGSHSTKGGRSVKGSVKGGHSEHGGGHSVKGGHSEHGGGHSAKGGHSEHGGSHAEHFSEHYSEHFSEHGGHHADHHSRSSHRSPSPNIVTRRPSHSHSRHRSRSVAEYHVDEEVGESNSVALGPLALLTPHSSKKDERSIKAEIRELEAERRMLKYERGIEKEHRKSQRYKEGRPSDGDVIIERSSRHRDPEIVIERPDREREIKIEKDRKAPAPGIIKAMLATLT</sequence>
<dbReference type="EMBL" id="CAJPDS010000055">
    <property type="protein sequence ID" value="CAF9930213.1"/>
    <property type="molecule type" value="Genomic_DNA"/>
</dbReference>
<feature type="compositionally biased region" description="Basic residues" evidence="1">
    <location>
        <begin position="461"/>
        <end position="472"/>
    </location>
</feature>
<evidence type="ECO:0000313" key="3">
    <source>
        <dbReference type="EMBL" id="CAF9930213.1"/>
    </source>
</evidence>
<comment type="caution">
    <text evidence="3">The sequence shown here is derived from an EMBL/GenBank/DDBJ whole genome shotgun (WGS) entry which is preliminary data.</text>
</comment>
<feature type="compositionally biased region" description="Basic and acidic residues" evidence="1">
    <location>
        <begin position="1"/>
        <end position="10"/>
    </location>
</feature>
<feature type="compositionally biased region" description="Basic and acidic residues" evidence="1">
    <location>
        <begin position="414"/>
        <end position="441"/>
    </location>
</feature>
<feature type="region of interest" description="Disordered" evidence="1">
    <location>
        <begin position="1"/>
        <end position="191"/>
    </location>
</feature>
<feature type="compositionally biased region" description="Basic and acidic residues" evidence="1">
    <location>
        <begin position="69"/>
        <end position="95"/>
    </location>
</feature>
<feature type="region of interest" description="Disordered" evidence="1">
    <location>
        <begin position="530"/>
        <end position="570"/>
    </location>
</feature>
<accession>A0A8H3FST2</accession>
<evidence type="ECO:0000256" key="1">
    <source>
        <dbReference type="SAM" id="MobiDB-lite"/>
    </source>
</evidence>
<keyword evidence="4" id="KW-1185">Reference proteome</keyword>
<feature type="compositionally biased region" description="Basic and acidic residues" evidence="1">
    <location>
        <begin position="128"/>
        <end position="137"/>
    </location>
</feature>
<feature type="region of interest" description="Disordered" evidence="1">
    <location>
        <begin position="213"/>
        <end position="255"/>
    </location>
</feature>
<feature type="compositionally biased region" description="Basic and acidic residues" evidence="1">
    <location>
        <begin position="21"/>
        <end position="51"/>
    </location>
</feature>
<dbReference type="Proteomes" id="UP000664521">
    <property type="component" value="Unassembled WGS sequence"/>
</dbReference>
<dbReference type="Pfam" id="PF26118">
    <property type="entry name" value="DUF8035"/>
    <property type="match status" value="1"/>
</dbReference>
<organism evidence="3 4">
    <name type="scientific">Heterodermia speciosa</name>
    <dbReference type="NCBI Taxonomy" id="116794"/>
    <lineage>
        <taxon>Eukaryota</taxon>
        <taxon>Fungi</taxon>
        <taxon>Dikarya</taxon>
        <taxon>Ascomycota</taxon>
        <taxon>Pezizomycotina</taxon>
        <taxon>Lecanoromycetes</taxon>
        <taxon>OSLEUM clade</taxon>
        <taxon>Lecanoromycetidae</taxon>
        <taxon>Caliciales</taxon>
        <taxon>Physciaceae</taxon>
        <taxon>Heterodermia</taxon>
    </lineage>
</organism>
<evidence type="ECO:0000259" key="2">
    <source>
        <dbReference type="Pfam" id="PF26118"/>
    </source>
</evidence>
<protein>
    <recommendedName>
        <fullName evidence="2">DUF8035 domain-containing protein</fullName>
    </recommendedName>
</protein>
<feature type="compositionally biased region" description="Polar residues" evidence="1">
    <location>
        <begin position="361"/>
        <end position="375"/>
    </location>
</feature>
<dbReference type="AlphaFoldDB" id="A0A8H3FST2"/>
<dbReference type="InterPro" id="IPR058348">
    <property type="entry name" value="DUF8035"/>
</dbReference>